<feature type="coiled-coil region" evidence="2">
    <location>
        <begin position="179"/>
        <end position="206"/>
    </location>
</feature>
<dbReference type="OrthoDB" id="9991317at2759"/>
<dbReference type="FunCoup" id="K5VYV4">
    <property type="interactions" value="625"/>
</dbReference>
<dbReference type="HOGENOM" id="CLU_002391_0_1_1"/>
<dbReference type="EMBL" id="JH930476">
    <property type="protein sequence ID" value="EKM52010.1"/>
    <property type="molecule type" value="Genomic_DNA"/>
</dbReference>
<dbReference type="RefSeq" id="XP_007399799.1">
    <property type="nucleotide sequence ID" value="XM_007399737.1"/>
</dbReference>
<dbReference type="InParanoid" id="K5VYV4"/>
<evidence type="ECO:0000313" key="5">
    <source>
        <dbReference type="Proteomes" id="UP000008370"/>
    </source>
</evidence>
<feature type="repeat" description="TPR" evidence="1">
    <location>
        <begin position="465"/>
        <end position="498"/>
    </location>
</feature>
<dbReference type="SMART" id="SM00028">
    <property type="entry name" value="TPR"/>
    <property type="match status" value="6"/>
</dbReference>
<proteinExistence type="predicted"/>
<sequence>MSLAESWVHDDSDSDHSEDEDSSDLEEVSEEVSEEDEEEERPVSVKGKGKARDDPEPEHVDQDFDRLVREIREGDSSGGALSKVWDFDLKDREAEFKDDLREASGVGKKRGRKPGRRKGIVLSPDVEVLIGQGHQAFIDGKFEDTTRIMQEVIRIEPRDPRAWSVLAQCCEIKEESRKALQLRIMAAHLNQEAEEWEQLAKQSRREGYHQQALYCYRKLHQLDPDNLNALWDRATLAKQLGEPRTARVSLLAILKRIPHDLTVLAELRPILIELNDLELCAKLFEDAFAHYHATYPNGQVPPADPLAEQTSSPTAGFGLMEILVLADIYNILGRCEKAVETIRRGCRWLQGRAAQKFWDSNEDDREWDEPVGPNGESWRTVPHGEVQPGMYPLDVNARHRLAVARIKMGDIGEGKMHADIILSQEIADYAALFTEIADAYFEREMYADAGHIYEMLGGDAGTSSLYVLLQAAACRRMVGDLKEAVDIYEHVIQADPTHNDAKMKLAEIYEILNEPRKALDLVLQVIDSRRRKSRQGQDNDDVQTSEAGQGASLFEEKPRPGKDKPVKTMRPDKLSPTQLRKLEQEKEQEAVMAFGRVKELWTRMLAGDEEADREWMQQAEMLVESFRETRALFLTSRKEGFHGVFRRSRRRKQSEEANEESMASRLQLDLGRETVARKAKGASGEEFDSFRKISFDDWLRIFMQFSFNLTRRGQYDDAQEILRHILYSNAFQERVHLDTIRCALITCSIAAARYDTVVEQARKLVNAHQFNNEPLRILLASLASGYHATDSFLASTLSKHMLRELRSYDSALKNPDALRWNPILKRYGVGTKAEEEEDADVLEGASRDESESAGGSGAPKLPSKESPIGVTIYGQICLAAKSYQSAIFYLLHAYDYCPHDPVICLSLAIASMGRAMQRQADNRHHLIVQAMAFLSKYRDLRGDDAPGEVEYNFGRAFHHLGLLSLAAKHYQHVLEQAEKKTQSDPEADCGLAREAAYNLSLIYVTTGATPLAQDLYRRWLSL</sequence>
<evidence type="ECO:0008006" key="6">
    <source>
        <dbReference type="Google" id="ProtNLM"/>
    </source>
</evidence>
<keyword evidence="2" id="KW-0175">Coiled coil</keyword>
<feature type="compositionally biased region" description="Acidic residues" evidence="3">
    <location>
        <begin position="16"/>
        <end position="40"/>
    </location>
</feature>
<dbReference type="Gene3D" id="1.25.40.10">
    <property type="entry name" value="Tetratricopeptide repeat domain"/>
    <property type="match status" value="4"/>
</dbReference>
<dbReference type="PROSITE" id="PS50005">
    <property type="entry name" value="TPR"/>
    <property type="match status" value="2"/>
</dbReference>
<feature type="compositionally biased region" description="Basic and acidic residues" evidence="3">
    <location>
        <begin position="554"/>
        <end position="573"/>
    </location>
</feature>
<feature type="compositionally biased region" description="Basic and acidic residues" evidence="3">
    <location>
        <begin position="50"/>
        <end position="68"/>
    </location>
</feature>
<protein>
    <recommendedName>
        <fullName evidence="6">TPR-like protein</fullName>
    </recommendedName>
</protein>
<name>K5VYV4_PHACS</name>
<dbReference type="InterPro" id="IPR039340">
    <property type="entry name" value="Tfc4/TFIIIC-102/Sfc4"/>
</dbReference>
<evidence type="ECO:0000256" key="1">
    <source>
        <dbReference type="PROSITE-ProRule" id="PRU00339"/>
    </source>
</evidence>
<evidence type="ECO:0000256" key="3">
    <source>
        <dbReference type="SAM" id="MobiDB-lite"/>
    </source>
</evidence>
<dbReference type="PANTHER" id="PTHR23082">
    <property type="entry name" value="TRANSCRIPTION INITIATION FACTOR IIIC TFIIIC , POLYPEPTIDE 3-RELATED"/>
    <property type="match status" value="1"/>
</dbReference>
<feature type="compositionally biased region" description="Acidic residues" evidence="3">
    <location>
        <begin position="360"/>
        <end position="369"/>
    </location>
</feature>
<feature type="region of interest" description="Disordered" evidence="3">
    <location>
        <begin position="530"/>
        <end position="586"/>
    </location>
</feature>
<dbReference type="GO" id="GO:0000127">
    <property type="term" value="C:transcription factor TFIIIC complex"/>
    <property type="evidence" value="ECO:0007669"/>
    <property type="project" value="TreeGrafter"/>
</dbReference>
<dbReference type="AlphaFoldDB" id="K5VYV4"/>
<dbReference type="InterPro" id="IPR011990">
    <property type="entry name" value="TPR-like_helical_dom_sf"/>
</dbReference>
<evidence type="ECO:0000313" key="4">
    <source>
        <dbReference type="EMBL" id="EKM52010.1"/>
    </source>
</evidence>
<evidence type="ECO:0000256" key="2">
    <source>
        <dbReference type="SAM" id="Coils"/>
    </source>
</evidence>
<dbReference type="Proteomes" id="UP000008370">
    <property type="component" value="Unassembled WGS sequence"/>
</dbReference>
<dbReference type="GeneID" id="18908853"/>
<dbReference type="PANTHER" id="PTHR23082:SF0">
    <property type="entry name" value="GENERAL TRANSCRIPTION FACTOR 3C POLYPEPTIDE 3"/>
    <property type="match status" value="1"/>
</dbReference>
<feature type="region of interest" description="Disordered" evidence="3">
    <location>
        <begin position="1"/>
        <end position="68"/>
    </location>
</feature>
<feature type="repeat" description="TPR" evidence="1">
    <location>
        <begin position="193"/>
        <end position="226"/>
    </location>
</feature>
<dbReference type="GO" id="GO:0006383">
    <property type="term" value="P:transcription by RNA polymerase III"/>
    <property type="evidence" value="ECO:0007669"/>
    <property type="project" value="InterPro"/>
</dbReference>
<dbReference type="InterPro" id="IPR019734">
    <property type="entry name" value="TPR_rpt"/>
</dbReference>
<feature type="region of interest" description="Disordered" evidence="3">
    <location>
        <begin position="835"/>
        <end position="862"/>
    </location>
</feature>
<dbReference type="KEGG" id="pco:PHACADRAFT_150922"/>
<dbReference type="SUPFAM" id="SSF48452">
    <property type="entry name" value="TPR-like"/>
    <property type="match status" value="3"/>
</dbReference>
<keyword evidence="5" id="KW-1185">Reference proteome</keyword>
<organism evidence="4 5">
    <name type="scientific">Phanerochaete carnosa (strain HHB-10118-sp)</name>
    <name type="common">White-rot fungus</name>
    <name type="synonym">Peniophora carnosa</name>
    <dbReference type="NCBI Taxonomy" id="650164"/>
    <lineage>
        <taxon>Eukaryota</taxon>
        <taxon>Fungi</taxon>
        <taxon>Dikarya</taxon>
        <taxon>Basidiomycota</taxon>
        <taxon>Agaricomycotina</taxon>
        <taxon>Agaricomycetes</taxon>
        <taxon>Polyporales</taxon>
        <taxon>Phanerochaetaceae</taxon>
        <taxon>Phanerochaete</taxon>
    </lineage>
</organism>
<feature type="region of interest" description="Disordered" evidence="3">
    <location>
        <begin position="360"/>
        <end position="382"/>
    </location>
</feature>
<accession>K5VYV4</accession>
<reference evidence="4 5" key="1">
    <citation type="journal article" date="2012" name="BMC Genomics">
        <title>Comparative genomics of the white-rot fungi, Phanerochaete carnosa and P. chrysosporium, to elucidate the genetic basis of the distinct wood types they colonize.</title>
        <authorList>
            <person name="Suzuki H."/>
            <person name="MacDonald J."/>
            <person name="Syed K."/>
            <person name="Salamov A."/>
            <person name="Hori C."/>
            <person name="Aerts A."/>
            <person name="Henrissat B."/>
            <person name="Wiebenga A."/>
            <person name="vanKuyk P.A."/>
            <person name="Barry K."/>
            <person name="Lindquist E."/>
            <person name="LaButti K."/>
            <person name="Lapidus A."/>
            <person name="Lucas S."/>
            <person name="Coutinho P."/>
            <person name="Gong Y."/>
            <person name="Samejima M."/>
            <person name="Mahadevan R."/>
            <person name="Abou-Zaid M."/>
            <person name="de Vries R.P."/>
            <person name="Igarashi K."/>
            <person name="Yadav J.S."/>
            <person name="Grigoriev I.V."/>
            <person name="Master E.R."/>
        </authorList>
    </citation>
    <scope>NUCLEOTIDE SEQUENCE [LARGE SCALE GENOMIC DNA]</scope>
    <source>
        <strain evidence="4 5">HHB-10118-sp</strain>
    </source>
</reference>
<gene>
    <name evidence="4" type="ORF">PHACADRAFT_150922</name>
</gene>
<dbReference type="STRING" id="650164.K5VYV4"/>
<keyword evidence="1" id="KW-0802">TPR repeat</keyword>